<evidence type="ECO:0000256" key="7">
    <source>
        <dbReference type="ARBA" id="ARBA00023136"/>
    </source>
</evidence>
<organism evidence="17 18">
    <name type="scientific">Monodelphis domestica</name>
    <name type="common">Gray short-tailed opossum</name>
    <dbReference type="NCBI Taxonomy" id="13616"/>
    <lineage>
        <taxon>Eukaryota</taxon>
        <taxon>Metazoa</taxon>
        <taxon>Chordata</taxon>
        <taxon>Craniata</taxon>
        <taxon>Vertebrata</taxon>
        <taxon>Euteleostomi</taxon>
        <taxon>Mammalia</taxon>
        <taxon>Metatheria</taxon>
        <taxon>Didelphimorphia</taxon>
        <taxon>Didelphidae</taxon>
        <taxon>Monodelphis</taxon>
    </lineage>
</organism>
<keyword evidence="6" id="KW-0297">G-protein coupled receptor</keyword>
<dbReference type="Gene3D" id="1.20.1070.10">
    <property type="entry name" value="Rhodopsin 7-helix transmembrane proteins"/>
    <property type="match status" value="1"/>
</dbReference>
<feature type="transmembrane region" description="Helical" evidence="14">
    <location>
        <begin position="287"/>
        <end position="309"/>
    </location>
</feature>
<comment type="subcellular location">
    <subcellularLocation>
        <location evidence="1">Cell membrane</location>
        <topology evidence="1">Multi-pass membrane protein</topology>
    </subcellularLocation>
</comment>
<gene>
    <name evidence="17" type="primary">GLP2R</name>
</gene>
<keyword evidence="11" id="KW-0807">Transducer</keyword>
<dbReference type="CDD" id="cd15266">
    <property type="entry name" value="7tmB1_GLP2R"/>
    <property type="match status" value="1"/>
</dbReference>
<evidence type="ECO:0000256" key="2">
    <source>
        <dbReference type="ARBA" id="ARBA00005314"/>
    </source>
</evidence>
<keyword evidence="3" id="KW-1003">Cell membrane</keyword>
<evidence type="ECO:0000256" key="8">
    <source>
        <dbReference type="ARBA" id="ARBA00023157"/>
    </source>
</evidence>
<evidence type="ECO:0000259" key="16">
    <source>
        <dbReference type="PROSITE" id="PS50261"/>
    </source>
</evidence>
<dbReference type="Pfam" id="PF02793">
    <property type="entry name" value="HRM"/>
    <property type="match status" value="1"/>
</dbReference>
<evidence type="ECO:0000256" key="14">
    <source>
        <dbReference type="SAM" id="Phobius"/>
    </source>
</evidence>
<reference evidence="17 18" key="1">
    <citation type="journal article" date="2007" name="Nature">
        <title>Genome of the marsupial Monodelphis domestica reveals innovation in non-coding sequences.</title>
        <authorList>
            <person name="Mikkelsen T.S."/>
            <person name="Wakefield M.J."/>
            <person name="Aken B."/>
            <person name="Amemiya C.T."/>
            <person name="Chang J.L."/>
            <person name="Duke S."/>
            <person name="Garber M."/>
            <person name="Gentles A.J."/>
            <person name="Goodstadt L."/>
            <person name="Heger A."/>
            <person name="Jurka J."/>
            <person name="Kamal M."/>
            <person name="Mauceli E."/>
            <person name="Searle S.M."/>
            <person name="Sharpe T."/>
            <person name="Baker M.L."/>
            <person name="Batzer M.A."/>
            <person name="Benos P.V."/>
            <person name="Belov K."/>
            <person name="Clamp M."/>
            <person name="Cook A."/>
            <person name="Cuff J."/>
            <person name="Das R."/>
            <person name="Davidow L."/>
            <person name="Deakin J.E."/>
            <person name="Fazzari M.J."/>
            <person name="Glass J.L."/>
            <person name="Grabherr M."/>
            <person name="Greally J.M."/>
            <person name="Gu W."/>
            <person name="Hore T.A."/>
            <person name="Huttley G.A."/>
            <person name="Kleber M."/>
            <person name="Jirtle R.L."/>
            <person name="Koina E."/>
            <person name="Lee J.T."/>
            <person name="Mahony S."/>
            <person name="Marra M.A."/>
            <person name="Miller R.D."/>
            <person name="Nicholls R.D."/>
            <person name="Oda M."/>
            <person name="Papenfuss A.T."/>
            <person name="Parra Z.E."/>
            <person name="Pollock D.D."/>
            <person name="Ray D.A."/>
            <person name="Schein J.E."/>
            <person name="Speed T.P."/>
            <person name="Thompson K."/>
            <person name="VandeBerg J.L."/>
            <person name="Wade C.M."/>
            <person name="Walker J.A."/>
            <person name="Waters P.D."/>
            <person name="Webber C."/>
            <person name="Weidman J.R."/>
            <person name="Xie X."/>
            <person name="Zody M.C."/>
            <person name="Baldwin J."/>
            <person name="Abdouelleil A."/>
            <person name="Abdulkadir J."/>
            <person name="Abebe A."/>
            <person name="Abera B."/>
            <person name="Abreu J."/>
            <person name="Acer S.C."/>
            <person name="Aftuck L."/>
            <person name="Alexander A."/>
            <person name="An P."/>
            <person name="Anderson E."/>
            <person name="Anderson S."/>
            <person name="Arachi H."/>
            <person name="Azer M."/>
            <person name="Bachantsang P."/>
            <person name="Barry A."/>
            <person name="Bayul T."/>
            <person name="Berlin A."/>
            <person name="Bessette D."/>
            <person name="Bloom T."/>
            <person name="Bloom T."/>
            <person name="Boguslavskiy L."/>
            <person name="Bonnet C."/>
            <person name="Boukhgalter B."/>
            <person name="Bourzgui I."/>
            <person name="Brown A."/>
            <person name="Cahill P."/>
            <person name="Channer S."/>
            <person name="Cheshatsang Y."/>
            <person name="Chuda L."/>
            <person name="Citroen M."/>
            <person name="Collymore A."/>
            <person name="Cooke P."/>
            <person name="Costello M."/>
            <person name="D'Aco K."/>
            <person name="Daza R."/>
            <person name="De Haan G."/>
            <person name="DeGray S."/>
            <person name="DeMaso C."/>
            <person name="Dhargay N."/>
            <person name="Dooley K."/>
            <person name="Dooley E."/>
            <person name="Doricent M."/>
            <person name="Dorje P."/>
            <person name="Dorjee K."/>
            <person name="Dupes A."/>
            <person name="Elong R."/>
            <person name="Falk J."/>
            <person name="Farina A."/>
            <person name="Faro S."/>
            <person name="Ferguson D."/>
            <person name="Fisher S."/>
            <person name="Foley C.D."/>
            <person name="Franke A."/>
            <person name="Friedrich D."/>
            <person name="Gadbois L."/>
            <person name="Gearin G."/>
            <person name="Gearin C.R."/>
            <person name="Giannoukos G."/>
            <person name="Goode T."/>
            <person name="Graham J."/>
            <person name="Grandbois E."/>
            <person name="Grewal S."/>
            <person name="Gyaltsen K."/>
            <person name="Hafez N."/>
            <person name="Hagos B."/>
            <person name="Hall J."/>
            <person name="Henson C."/>
            <person name="Hollinger A."/>
            <person name="Honan T."/>
            <person name="Huard M.D."/>
            <person name="Hughes L."/>
            <person name="Hurhula B."/>
            <person name="Husby M.E."/>
            <person name="Kamat A."/>
            <person name="Kanga B."/>
            <person name="Kashin S."/>
            <person name="Khazanovich D."/>
            <person name="Kisner P."/>
            <person name="Lance K."/>
            <person name="Lara M."/>
            <person name="Lee W."/>
            <person name="Lennon N."/>
            <person name="Letendre F."/>
            <person name="LeVine R."/>
            <person name="Lipovsky A."/>
            <person name="Liu X."/>
            <person name="Liu J."/>
            <person name="Liu S."/>
            <person name="Lokyitsang T."/>
            <person name="Lokyitsang Y."/>
            <person name="Lubonja R."/>
            <person name="Lui A."/>
            <person name="MacDonald P."/>
            <person name="Magnisalis V."/>
            <person name="Maru K."/>
            <person name="Matthews C."/>
            <person name="McCusker W."/>
            <person name="McDonough S."/>
            <person name="Mehta T."/>
            <person name="Meldrim J."/>
            <person name="Meneus L."/>
            <person name="Mihai O."/>
            <person name="Mihalev A."/>
            <person name="Mihova T."/>
            <person name="Mittelman R."/>
            <person name="Mlenga V."/>
            <person name="Montmayeur A."/>
            <person name="Mulrain L."/>
            <person name="Navidi A."/>
            <person name="Naylor J."/>
            <person name="Negash T."/>
            <person name="Nguyen T."/>
            <person name="Nguyen N."/>
            <person name="Nicol R."/>
            <person name="Norbu C."/>
            <person name="Norbu N."/>
            <person name="Novod N."/>
            <person name="O'Neill B."/>
            <person name="Osman S."/>
            <person name="Markiewicz E."/>
            <person name="Oyono O.L."/>
            <person name="Patti C."/>
            <person name="Phunkhang P."/>
            <person name="Pierre F."/>
            <person name="Priest M."/>
            <person name="Raghuraman S."/>
            <person name="Rege F."/>
            <person name="Reyes R."/>
            <person name="Rise C."/>
            <person name="Rogov P."/>
            <person name="Ross K."/>
            <person name="Ryan E."/>
            <person name="Settipalli S."/>
            <person name="Shea T."/>
            <person name="Sherpa N."/>
            <person name="Shi L."/>
            <person name="Shih D."/>
            <person name="Sparrow T."/>
            <person name="Spaulding J."/>
            <person name="Stalker J."/>
            <person name="Stange-Thomann N."/>
            <person name="Stavropoulos S."/>
            <person name="Stone C."/>
            <person name="Strader C."/>
            <person name="Tesfaye S."/>
            <person name="Thomson T."/>
            <person name="Thoulutsang Y."/>
            <person name="Thoulutsang D."/>
            <person name="Topham K."/>
            <person name="Topping I."/>
            <person name="Tsamla T."/>
            <person name="Vassiliev H."/>
            <person name="Vo A."/>
            <person name="Wangchuk T."/>
            <person name="Wangdi T."/>
            <person name="Weiand M."/>
            <person name="Wilkinson J."/>
            <person name="Wilson A."/>
            <person name="Yadav S."/>
            <person name="Young G."/>
            <person name="Yu Q."/>
            <person name="Zembek L."/>
            <person name="Zhong D."/>
            <person name="Zimmer A."/>
            <person name="Zwirko Z."/>
            <person name="Jaffe D.B."/>
            <person name="Alvarez P."/>
            <person name="Brockman W."/>
            <person name="Butler J."/>
            <person name="Chin C."/>
            <person name="Gnerre S."/>
            <person name="MacCallum I."/>
            <person name="Graves J.A."/>
            <person name="Ponting C.P."/>
            <person name="Breen M."/>
            <person name="Samollow P.B."/>
            <person name="Lander E.S."/>
            <person name="Lindblad-Toh K."/>
        </authorList>
    </citation>
    <scope>NUCLEOTIDE SEQUENCE [LARGE SCALE GENOMIC DNA]</scope>
</reference>
<dbReference type="InterPro" id="IPR001879">
    <property type="entry name" value="GPCR_2_extracellular_dom"/>
</dbReference>
<dbReference type="Pfam" id="PF00002">
    <property type="entry name" value="7tm_2"/>
    <property type="match status" value="1"/>
</dbReference>
<evidence type="ECO:0000256" key="11">
    <source>
        <dbReference type="ARBA" id="ARBA00023224"/>
    </source>
</evidence>
<keyword evidence="18" id="KW-1185">Reference proteome</keyword>
<dbReference type="GeneTree" id="ENSGT00940000158127"/>
<dbReference type="GO" id="GO:0007166">
    <property type="term" value="P:cell surface receptor signaling pathway"/>
    <property type="evidence" value="ECO:0007669"/>
    <property type="project" value="InterPro"/>
</dbReference>
<evidence type="ECO:0000256" key="13">
    <source>
        <dbReference type="ARBA" id="ARBA00067837"/>
    </source>
</evidence>
<dbReference type="InterPro" id="IPR036445">
    <property type="entry name" value="GPCR_2_extracell_dom_sf"/>
</dbReference>
<evidence type="ECO:0000256" key="9">
    <source>
        <dbReference type="ARBA" id="ARBA00023170"/>
    </source>
</evidence>
<dbReference type="Ensembl" id="ENSMODT00000071293.1">
    <property type="protein sequence ID" value="ENSMODP00000053247.1"/>
    <property type="gene ID" value="ENSMODG00000001518.3"/>
</dbReference>
<dbReference type="SUPFAM" id="SSF111418">
    <property type="entry name" value="Hormone receptor domain"/>
    <property type="match status" value="1"/>
</dbReference>
<dbReference type="InterPro" id="IPR017983">
    <property type="entry name" value="GPCR_2_secretin-like_CS"/>
</dbReference>
<evidence type="ECO:0000256" key="1">
    <source>
        <dbReference type="ARBA" id="ARBA00004651"/>
    </source>
</evidence>
<keyword evidence="4 14" id="KW-0812">Transmembrane</keyword>
<keyword evidence="5 14" id="KW-1133">Transmembrane helix</keyword>
<evidence type="ECO:0000313" key="18">
    <source>
        <dbReference type="Proteomes" id="UP000002280"/>
    </source>
</evidence>
<evidence type="ECO:0000256" key="12">
    <source>
        <dbReference type="ARBA" id="ARBA00053054"/>
    </source>
</evidence>
<evidence type="ECO:0000313" key="17">
    <source>
        <dbReference type="Ensembl" id="ENSMODP00000053247.1"/>
    </source>
</evidence>
<dbReference type="PANTHER" id="PTHR45620:SF23">
    <property type="entry name" value="GLUCAGON-LIKE PEPTIDE 2 RECEPTOR"/>
    <property type="match status" value="1"/>
</dbReference>
<dbReference type="Proteomes" id="UP000002280">
    <property type="component" value="Chromosome 2"/>
</dbReference>
<protein>
    <recommendedName>
        <fullName evidence="13">Glucagon-like peptide 2 receptor</fullName>
    </recommendedName>
</protein>
<dbReference type="GO" id="GO:0005886">
    <property type="term" value="C:plasma membrane"/>
    <property type="evidence" value="ECO:0007669"/>
    <property type="project" value="UniProtKB-SubCell"/>
</dbReference>
<feature type="transmembrane region" description="Helical" evidence="14">
    <location>
        <begin position="330"/>
        <end position="351"/>
    </location>
</feature>
<keyword evidence="7 14" id="KW-0472">Membrane</keyword>
<dbReference type="PROSITE" id="PS50227">
    <property type="entry name" value="G_PROTEIN_RECEP_F2_3"/>
    <property type="match status" value="1"/>
</dbReference>
<comment type="function">
    <text evidence="12">This is a receptor for glucagon-like peptide 2. The activity of this receptor is mediated by G proteins which activate adenylyl cyclase.</text>
</comment>
<evidence type="ECO:0000259" key="15">
    <source>
        <dbReference type="PROSITE" id="PS50227"/>
    </source>
</evidence>
<feature type="transmembrane region" description="Helical" evidence="14">
    <location>
        <begin position="363"/>
        <end position="386"/>
    </location>
</feature>
<dbReference type="InterPro" id="IPR050332">
    <property type="entry name" value="GPCR_2"/>
</dbReference>
<reference evidence="17" key="3">
    <citation type="submission" date="2025-09" db="UniProtKB">
        <authorList>
            <consortium name="Ensembl"/>
        </authorList>
    </citation>
    <scope>IDENTIFICATION</scope>
</reference>
<dbReference type="InterPro" id="IPR000832">
    <property type="entry name" value="GPCR_2_secretin-like"/>
</dbReference>
<dbReference type="Bgee" id="ENSMODG00000001518">
    <property type="expression patterns" value="Expressed in spermatid and 2 other cell types or tissues"/>
</dbReference>
<feature type="transmembrane region" description="Helical" evidence="14">
    <location>
        <begin position="222"/>
        <end position="241"/>
    </location>
</feature>
<accession>A0A5F8H0C5</accession>
<proteinExistence type="inferred from homology"/>
<reference evidence="17" key="2">
    <citation type="submission" date="2025-08" db="UniProtKB">
        <authorList>
            <consortium name="Ensembl"/>
        </authorList>
    </citation>
    <scope>IDENTIFICATION</scope>
</reference>
<name>A0A5F8H0C5_MONDO</name>
<dbReference type="InterPro" id="IPR017981">
    <property type="entry name" value="GPCR_2-like_7TM"/>
</dbReference>
<evidence type="ECO:0000256" key="10">
    <source>
        <dbReference type="ARBA" id="ARBA00023180"/>
    </source>
</evidence>
<dbReference type="PROSITE" id="PS50261">
    <property type="entry name" value="G_PROTEIN_RECEP_F2_4"/>
    <property type="match status" value="1"/>
</dbReference>
<dbReference type="SMART" id="SM00008">
    <property type="entry name" value="HormR"/>
    <property type="match status" value="1"/>
</dbReference>
<dbReference type="Gene3D" id="4.10.1240.10">
    <property type="entry name" value="GPCR, family 2, extracellular hormone receptor domain"/>
    <property type="match status" value="1"/>
</dbReference>
<feature type="transmembrane region" description="Helical" evidence="14">
    <location>
        <begin position="163"/>
        <end position="182"/>
    </location>
</feature>
<dbReference type="FunFam" id="1.20.1070.10:FF:000196">
    <property type="entry name" value="Glucagon like peptide 2 receptor"/>
    <property type="match status" value="1"/>
</dbReference>
<sequence length="500" mass="57499">MTPGKSFNPLCLVTGSLLKETTQKWLLYKKTCLIELQNRPSGIYCNGTFDNYACWPHSFPGIVSIPCPSYLPWLKKESPGRVYRNCLAGGTWQTQENSTDIWWYDIECSENRSFIQNVSSHHTLLSTLQKVYTLGYSLSLISLFLALIILIRVHCTRNYIHMNLFGSFMLRALAVLVKDIIIHNSYSKRPDDENGWISYLSESLSTCRTAQTLLHYFVGANYSWLLVEGIYLHTLLGPLVLSQRRLLLRYIMVGWAFPVLYMIPWGITRARLENIGCWGTNTNMNIWWIIRGPILLSIIINFFIFLKILKLLISKLKAHQLAFSDYKYRLARSTLVLIPLLGVHEIVFSFIIDEQVKGSQRHIRLFIQLTMSSFHGLLVAFLYCFANEEVKAELRKYWIRFLLAHHISCVGCVLEKNIKYFQKHSKNQEIQHFGANQGPGEYRPDSGGQLPHLAGRDQRTFSSQPHRGKVALLRGSLSESSEGDFTIIDTTEEILEDSEI</sequence>
<dbReference type="PROSITE" id="PS00649">
    <property type="entry name" value="G_PROTEIN_RECEP_F2_1"/>
    <property type="match status" value="1"/>
</dbReference>
<dbReference type="PANTHER" id="PTHR45620">
    <property type="entry name" value="PDF RECEPTOR-LIKE PROTEIN-RELATED"/>
    <property type="match status" value="1"/>
</dbReference>
<evidence type="ECO:0000256" key="3">
    <source>
        <dbReference type="ARBA" id="ARBA00022475"/>
    </source>
</evidence>
<evidence type="ECO:0000256" key="4">
    <source>
        <dbReference type="ARBA" id="ARBA00022692"/>
    </source>
</evidence>
<evidence type="ECO:0000256" key="6">
    <source>
        <dbReference type="ARBA" id="ARBA00023040"/>
    </source>
</evidence>
<comment type="similarity">
    <text evidence="2">Belongs to the G-protein coupled receptor 2 family.</text>
</comment>
<keyword evidence="8" id="KW-1015">Disulfide bond</keyword>
<feature type="domain" description="G-protein coupled receptors family 2 profile 2" evidence="16">
    <location>
        <begin position="128"/>
        <end position="387"/>
    </location>
</feature>
<feature type="transmembrane region" description="Helical" evidence="14">
    <location>
        <begin position="131"/>
        <end position="151"/>
    </location>
</feature>
<feature type="transmembrane region" description="Helical" evidence="14">
    <location>
        <begin position="248"/>
        <end position="267"/>
    </location>
</feature>
<keyword evidence="9" id="KW-0675">Receptor</keyword>
<dbReference type="AlphaFoldDB" id="A0A5F8H0C5"/>
<dbReference type="InterPro" id="IPR039125">
    <property type="entry name" value="7tmB1_GLP2R"/>
</dbReference>
<dbReference type="PRINTS" id="PR00249">
    <property type="entry name" value="GPCRSECRETIN"/>
</dbReference>
<keyword evidence="10" id="KW-0325">Glycoprotein</keyword>
<dbReference type="GO" id="GO:0004930">
    <property type="term" value="F:G protein-coupled receptor activity"/>
    <property type="evidence" value="ECO:0007669"/>
    <property type="project" value="UniProtKB-KW"/>
</dbReference>
<evidence type="ECO:0000256" key="5">
    <source>
        <dbReference type="ARBA" id="ARBA00022989"/>
    </source>
</evidence>
<feature type="domain" description="G-protein coupled receptors family 2 profile 1" evidence="15">
    <location>
        <begin position="31"/>
        <end position="112"/>
    </location>
</feature>
<dbReference type="FunFam" id="4.10.1240.10:FF:000017">
    <property type="entry name" value="Glucagon like peptide 2 receptor"/>
    <property type="match status" value="1"/>
</dbReference>